<organism evidence="2 3">
    <name type="scientific">Furfurilactobacillus milii</name>
    <dbReference type="NCBI Taxonomy" id="2888272"/>
    <lineage>
        <taxon>Bacteria</taxon>
        <taxon>Bacillati</taxon>
        <taxon>Bacillota</taxon>
        <taxon>Bacilli</taxon>
        <taxon>Lactobacillales</taxon>
        <taxon>Lactobacillaceae</taxon>
        <taxon>Furfurilactobacillus</taxon>
    </lineage>
</organism>
<proteinExistence type="predicted"/>
<protein>
    <submittedName>
        <fullName evidence="2">Alkaline shock response membrane anchor protein AmaP</fullName>
    </submittedName>
</protein>
<dbReference type="Proteomes" id="UP000449209">
    <property type="component" value="Unassembled WGS sequence"/>
</dbReference>
<dbReference type="AlphaFoldDB" id="A0A6N9I3R4"/>
<feature type="transmembrane region" description="Helical" evidence="1">
    <location>
        <begin position="47"/>
        <end position="72"/>
    </location>
</feature>
<feature type="transmembrane region" description="Helical" evidence="1">
    <location>
        <begin position="7"/>
        <end position="27"/>
    </location>
</feature>
<dbReference type="RefSeq" id="WP_161004000.1">
    <property type="nucleotide sequence ID" value="NZ_WEZQ01000017.1"/>
</dbReference>
<name>A0A6N9I3R4_9LACO</name>
<reference evidence="2 3" key="1">
    <citation type="journal article" date="2019" name="Appl. Environ. Microbiol.">
        <title>Genetic determinants of hydroxycinnamic acid metabolism in heterofermentative lactobacilli.</title>
        <authorList>
            <person name="Gaur G."/>
            <person name="Oh J.H."/>
            <person name="Filannino P."/>
            <person name="Gobbetti M."/>
            <person name="van Pijkeren J.P."/>
            <person name="Ganzle M.G."/>
        </authorList>
    </citation>
    <scope>NUCLEOTIDE SEQUENCE [LARGE SCALE GENOMIC DNA]</scope>
    <source>
        <strain evidence="2 3">C5</strain>
    </source>
</reference>
<accession>A0A6N9I3R4</accession>
<dbReference type="OrthoDB" id="9885196at2"/>
<sequence>MRAPTKWLVGLTGSLTLVIGCLLVAMNTNIGYVSDWLVSIMNRNTKLAMIGLIVAGGFIALVGLIILLIGLFKPRTVGMIEFHGSRGVVQLPVNAIEQDLKLRIEDAVDVGHLEVNIRAHAKQRRADVKVHGTALAQDTPRYDDLGEAVLTVVNKYLKDSLQFKLRKRQVTIEAFRNPDQKARVV</sequence>
<keyword evidence="1" id="KW-0472">Membrane</keyword>
<keyword evidence="1" id="KW-0812">Transmembrane</keyword>
<dbReference type="NCBIfam" id="NF033218">
    <property type="entry name" value="anchor_AmaP"/>
    <property type="match status" value="1"/>
</dbReference>
<comment type="caution">
    <text evidence="2">The sequence shown here is derived from an EMBL/GenBank/DDBJ whole genome shotgun (WGS) entry which is preliminary data.</text>
</comment>
<evidence type="ECO:0000313" key="3">
    <source>
        <dbReference type="Proteomes" id="UP000449209"/>
    </source>
</evidence>
<keyword evidence="1" id="KW-1133">Transmembrane helix</keyword>
<evidence type="ECO:0000313" key="2">
    <source>
        <dbReference type="EMBL" id="MYV17631.1"/>
    </source>
</evidence>
<gene>
    <name evidence="2" type="primary">amaP</name>
    <name evidence="2" type="ORF">GB993_08960</name>
</gene>
<evidence type="ECO:0000256" key="1">
    <source>
        <dbReference type="SAM" id="Phobius"/>
    </source>
</evidence>
<dbReference type="EMBL" id="WEZQ01000017">
    <property type="protein sequence ID" value="MYV17631.1"/>
    <property type="molecule type" value="Genomic_DNA"/>
</dbReference>
<dbReference type="PROSITE" id="PS51257">
    <property type="entry name" value="PROKAR_LIPOPROTEIN"/>
    <property type="match status" value="1"/>
</dbReference>